<proteinExistence type="predicted"/>
<feature type="signal peptide" evidence="2">
    <location>
        <begin position="1"/>
        <end position="24"/>
    </location>
</feature>
<evidence type="ECO:0000256" key="1">
    <source>
        <dbReference type="SAM" id="Phobius"/>
    </source>
</evidence>
<dbReference type="InterPro" id="IPR058207">
    <property type="entry name" value="PID_CTERM"/>
</dbReference>
<dbReference type="RefSeq" id="WP_196291113.1">
    <property type="nucleotide sequence ID" value="NZ_JADQDM010000001.1"/>
</dbReference>
<dbReference type="EMBL" id="JADQDM010000001">
    <property type="protein sequence ID" value="MBF9219645.1"/>
    <property type="molecule type" value="Genomic_DNA"/>
</dbReference>
<gene>
    <name evidence="3" type="ORF">I2H31_00900</name>
</gene>
<name>A0ABS0HY81_9BACT</name>
<dbReference type="Proteomes" id="UP000618931">
    <property type="component" value="Unassembled WGS sequence"/>
</dbReference>
<keyword evidence="2" id="KW-0732">Signal</keyword>
<accession>A0ABS0HY81</accession>
<protein>
    <recommendedName>
        <fullName evidence="5">PEP-CTERM sorting domain-containing protein</fullName>
    </recommendedName>
</protein>
<comment type="caution">
    <text evidence="3">The sequence shown here is derived from an EMBL/GenBank/DDBJ whole genome shotgun (WGS) entry which is preliminary data.</text>
</comment>
<feature type="chain" id="PRO_5045566020" description="PEP-CTERM sorting domain-containing protein" evidence="2">
    <location>
        <begin position="25"/>
        <end position="77"/>
    </location>
</feature>
<dbReference type="NCBIfam" id="NF046080">
    <property type="entry name" value="PID_CTERM"/>
    <property type="match status" value="1"/>
</dbReference>
<keyword evidence="4" id="KW-1185">Reference proteome</keyword>
<evidence type="ECO:0000313" key="4">
    <source>
        <dbReference type="Proteomes" id="UP000618931"/>
    </source>
</evidence>
<keyword evidence="1" id="KW-0812">Transmembrane</keyword>
<evidence type="ECO:0000313" key="3">
    <source>
        <dbReference type="EMBL" id="MBF9219645.1"/>
    </source>
</evidence>
<reference evidence="3 4" key="1">
    <citation type="submission" date="2020-11" db="EMBL/GenBank/DDBJ databases">
        <authorList>
            <person name="Kim M.K."/>
        </authorList>
    </citation>
    <scope>NUCLEOTIDE SEQUENCE [LARGE SCALE GENOMIC DNA]</scope>
    <source>
        <strain evidence="3 4">BT662</strain>
    </source>
</reference>
<keyword evidence="1" id="KW-0472">Membrane</keyword>
<feature type="transmembrane region" description="Helical" evidence="1">
    <location>
        <begin position="40"/>
        <end position="58"/>
    </location>
</feature>
<organism evidence="3 4">
    <name type="scientific">Hymenobacter ruricola</name>
    <dbReference type="NCBI Taxonomy" id="2791023"/>
    <lineage>
        <taxon>Bacteria</taxon>
        <taxon>Pseudomonadati</taxon>
        <taxon>Bacteroidota</taxon>
        <taxon>Cytophagia</taxon>
        <taxon>Cytophagales</taxon>
        <taxon>Hymenobacteraceae</taxon>
        <taxon>Hymenobacter</taxon>
    </lineage>
</organism>
<evidence type="ECO:0000256" key="2">
    <source>
        <dbReference type="SAM" id="SignalP"/>
    </source>
</evidence>
<evidence type="ECO:0008006" key="5">
    <source>
        <dbReference type="Google" id="ProtNLM"/>
    </source>
</evidence>
<sequence>MKSFLTSALGLLVLGLLLNLPAGAQPTSGGPAPGAPAAEVPLDGGASLLLAGGVAYGLKQIRARRQARRAAKQAPAM</sequence>
<keyword evidence="1" id="KW-1133">Transmembrane helix</keyword>